<name>A0A5B6W9M7_9ROSI</name>
<keyword evidence="3" id="KW-1185">Reference proteome</keyword>
<proteinExistence type="predicted"/>
<dbReference type="OrthoDB" id="1692315at2759"/>
<gene>
    <name evidence="2" type="ORF">EPI10_011900</name>
</gene>
<feature type="domain" description="Reverse transcriptase Ty1/copia-type" evidence="1">
    <location>
        <begin position="11"/>
        <end position="205"/>
    </location>
</feature>
<evidence type="ECO:0000313" key="2">
    <source>
        <dbReference type="EMBL" id="KAA3478063.1"/>
    </source>
</evidence>
<reference evidence="3" key="1">
    <citation type="journal article" date="2019" name="Plant Biotechnol. J.">
        <title>Genome sequencing of the Australian wild diploid species Gossypium australe highlights disease resistance and delayed gland morphogenesis.</title>
        <authorList>
            <person name="Cai Y."/>
            <person name="Cai X."/>
            <person name="Wang Q."/>
            <person name="Wang P."/>
            <person name="Zhang Y."/>
            <person name="Cai C."/>
            <person name="Xu Y."/>
            <person name="Wang K."/>
            <person name="Zhou Z."/>
            <person name="Wang C."/>
            <person name="Geng S."/>
            <person name="Li B."/>
            <person name="Dong Q."/>
            <person name="Hou Y."/>
            <person name="Wang H."/>
            <person name="Ai P."/>
            <person name="Liu Z."/>
            <person name="Yi F."/>
            <person name="Sun M."/>
            <person name="An G."/>
            <person name="Cheng J."/>
            <person name="Zhang Y."/>
            <person name="Shi Q."/>
            <person name="Xie Y."/>
            <person name="Shi X."/>
            <person name="Chang Y."/>
            <person name="Huang F."/>
            <person name="Chen Y."/>
            <person name="Hong S."/>
            <person name="Mi L."/>
            <person name="Sun Q."/>
            <person name="Zhang L."/>
            <person name="Zhou B."/>
            <person name="Peng R."/>
            <person name="Zhang X."/>
            <person name="Liu F."/>
        </authorList>
    </citation>
    <scope>NUCLEOTIDE SEQUENCE [LARGE SCALE GENOMIC DNA]</scope>
    <source>
        <strain evidence="3">cv. PA1801</strain>
    </source>
</reference>
<dbReference type="Pfam" id="PF07727">
    <property type="entry name" value="RVT_2"/>
    <property type="match status" value="1"/>
</dbReference>
<comment type="caution">
    <text evidence="2">The sequence shown here is derived from an EMBL/GenBank/DDBJ whole genome shotgun (WGS) entry which is preliminary data.</text>
</comment>
<protein>
    <submittedName>
        <fullName evidence="2">Gag/pol protein</fullName>
    </submittedName>
</protein>
<sequence>MKDEMDSIDSNSVWKLEDLPEGIKPIGCKWIYKKKRHTDGKVETYNARLVAKGYTQKKGINYEQTFSLVVMLKPIYILLYIAATLDYEIWQIGVKTTFLNGYLEESIYMIQPTRYIAKGHEHKVCKLLRSIYGLKQYPTFGLEQNIDGPCVYKHIGDGNVVFLILYVDDVLHIGNDVGTLSLVKLWLTQQFSLKDLGEVNFILGI</sequence>
<dbReference type="AlphaFoldDB" id="A0A5B6W9M7"/>
<evidence type="ECO:0000313" key="3">
    <source>
        <dbReference type="Proteomes" id="UP000325315"/>
    </source>
</evidence>
<accession>A0A5B6W9M7</accession>
<organism evidence="2 3">
    <name type="scientific">Gossypium australe</name>
    <dbReference type="NCBI Taxonomy" id="47621"/>
    <lineage>
        <taxon>Eukaryota</taxon>
        <taxon>Viridiplantae</taxon>
        <taxon>Streptophyta</taxon>
        <taxon>Embryophyta</taxon>
        <taxon>Tracheophyta</taxon>
        <taxon>Spermatophyta</taxon>
        <taxon>Magnoliopsida</taxon>
        <taxon>eudicotyledons</taxon>
        <taxon>Gunneridae</taxon>
        <taxon>Pentapetalae</taxon>
        <taxon>rosids</taxon>
        <taxon>malvids</taxon>
        <taxon>Malvales</taxon>
        <taxon>Malvaceae</taxon>
        <taxon>Malvoideae</taxon>
        <taxon>Gossypium</taxon>
    </lineage>
</organism>
<dbReference type="InterPro" id="IPR013103">
    <property type="entry name" value="RVT_2"/>
</dbReference>
<dbReference type="Proteomes" id="UP000325315">
    <property type="component" value="Unassembled WGS sequence"/>
</dbReference>
<evidence type="ECO:0000259" key="1">
    <source>
        <dbReference type="Pfam" id="PF07727"/>
    </source>
</evidence>
<dbReference type="EMBL" id="SMMG02000004">
    <property type="protein sequence ID" value="KAA3478063.1"/>
    <property type="molecule type" value="Genomic_DNA"/>
</dbReference>